<dbReference type="EMBL" id="RHQL01000018">
    <property type="protein sequence ID" value="RRV05447.1"/>
    <property type="molecule type" value="Genomic_DNA"/>
</dbReference>
<reference evidence="1 2" key="1">
    <citation type="submission" date="2018-10" db="EMBL/GenBank/DDBJ databases">
        <title>Transmission dynamics of multidrug resistant bacteria on intensive care unit surfaces.</title>
        <authorList>
            <person name="D'Souza A.W."/>
            <person name="Potter R.F."/>
            <person name="Wallace M."/>
            <person name="Shupe A."/>
            <person name="Patel S."/>
            <person name="Sun S."/>
            <person name="Gul D."/>
            <person name="Kwon J.H."/>
            <person name="Andleeb S."/>
            <person name="Burnham C.-A.D."/>
            <person name="Dantas G."/>
        </authorList>
    </citation>
    <scope>NUCLEOTIDE SEQUENCE [LARGE SCALE GENOMIC DNA]</scope>
    <source>
        <strain evidence="1 2">PX_177</strain>
    </source>
</reference>
<accession>A0A427DPH1</accession>
<organism evidence="1 2">
    <name type="scientific">Stutzerimonas xanthomarina</name>
    <dbReference type="NCBI Taxonomy" id="271420"/>
    <lineage>
        <taxon>Bacteria</taxon>
        <taxon>Pseudomonadati</taxon>
        <taxon>Pseudomonadota</taxon>
        <taxon>Gammaproteobacteria</taxon>
        <taxon>Pseudomonadales</taxon>
        <taxon>Pseudomonadaceae</taxon>
        <taxon>Stutzerimonas</taxon>
    </lineage>
</organism>
<proteinExistence type="predicted"/>
<evidence type="ECO:0000313" key="2">
    <source>
        <dbReference type="Proteomes" id="UP000276506"/>
    </source>
</evidence>
<dbReference type="AlphaFoldDB" id="A0A427DPH1"/>
<evidence type="ECO:0000313" key="1">
    <source>
        <dbReference type="EMBL" id="RRV05447.1"/>
    </source>
</evidence>
<dbReference type="RefSeq" id="WP_125940309.1">
    <property type="nucleotide sequence ID" value="NZ_RHQL01000018.1"/>
</dbReference>
<gene>
    <name evidence="1" type="ORF">EGJ28_21135</name>
</gene>
<name>A0A427DPH1_9GAMM</name>
<protein>
    <submittedName>
        <fullName evidence="1">Uncharacterized protein</fullName>
    </submittedName>
</protein>
<sequence>MTLKKSNHRAAFASDQAFQTRLAKQGVALNIDTVDGKPARSGAKARLEKVRTNNMDGRNDGLELESSNGVMTATFPGALLLSLNVMLRTHDAQKTALKHTWRKRVEALRLENPHTFREWLGLVRYPLIIEQVYITPETSLLDVEAVSAGCKPIIDAFVEAGFLADDSKQYVAQPLPYTERGARGGLVLRFKPSPSPWGLIEDATMTLARDRLS</sequence>
<dbReference type="Proteomes" id="UP000276506">
    <property type="component" value="Unassembled WGS sequence"/>
</dbReference>
<comment type="caution">
    <text evidence="1">The sequence shown here is derived from an EMBL/GenBank/DDBJ whole genome shotgun (WGS) entry which is preliminary data.</text>
</comment>